<dbReference type="Proteomes" id="UP001302676">
    <property type="component" value="Unassembled WGS sequence"/>
</dbReference>
<protein>
    <submittedName>
        <fullName evidence="2">Uncharacterized protein</fullName>
    </submittedName>
</protein>
<comment type="caution">
    <text evidence="2">The sequence shown here is derived from an EMBL/GenBank/DDBJ whole genome shotgun (WGS) entry which is preliminary data.</text>
</comment>
<evidence type="ECO:0000256" key="1">
    <source>
        <dbReference type="SAM" id="SignalP"/>
    </source>
</evidence>
<accession>A0AAN6ZKB3</accession>
<dbReference type="AlphaFoldDB" id="A0AAN6ZKB3"/>
<sequence length="137" mass="14693">MQLTIAVTILASMAASVSTVALAPKDTVTKYKLASWNPGSEIEGLPIKASKSQGRLQYFDNENGIPTQPLETTGWNLNGGVLYFYEAPFVACPTSHNGPYLVYLYTGTLNPDGHAGCLGFRAVITPETDPEGCTYSQ</sequence>
<evidence type="ECO:0000313" key="2">
    <source>
        <dbReference type="EMBL" id="KAK4142445.1"/>
    </source>
</evidence>
<evidence type="ECO:0000313" key="3">
    <source>
        <dbReference type="Proteomes" id="UP001302676"/>
    </source>
</evidence>
<gene>
    <name evidence="2" type="ORF">C8A04DRAFT_29893</name>
</gene>
<reference evidence="2" key="2">
    <citation type="submission" date="2023-05" db="EMBL/GenBank/DDBJ databases">
        <authorList>
            <consortium name="Lawrence Berkeley National Laboratory"/>
            <person name="Steindorff A."/>
            <person name="Hensen N."/>
            <person name="Bonometti L."/>
            <person name="Westerberg I."/>
            <person name="Brannstrom I.O."/>
            <person name="Guillou S."/>
            <person name="Cros-Aarteil S."/>
            <person name="Calhoun S."/>
            <person name="Haridas S."/>
            <person name="Kuo A."/>
            <person name="Mondo S."/>
            <person name="Pangilinan J."/>
            <person name="Riley R."/>
            <person name="Labutti K."/>
            <person name="Andreopoulos B."/>
            <person name="Lipzen A."/>
            <person name="Chen C."/>
            <person name="Yanf M."/>
            <person name="Daum C."/>
            <person name="Ng V."/>
            <person name="Clum A."/>
            <person name="Ohm R."/>
            <person name="Martin F."/>
            <person name="Silar P."/>
            <person name="Natvig D."/>
            <person name="Lalanne C."/>
            <person name="Gautier V."/>
            <person name="Ament-Velasquez S.L."/>
            <person name="Kruys A."/>
            <person name="Hutchinson M.I."/>
            <person name="Powell A.J."/>
            <person name="Barry K."/>
            <person name="Miller A.N."/>
            <person name="Grigoriev I.V."/>
            <person name="Debuchy R."/>
            <person name="Gladieux P."/>
            <person name="Thoren M.H."/>
            <person name="Johannesson H."/>
        </authorList>
    </citation>
    <scope>NUCLEOTIDE SEQUENCE</scope>
    <source>
        <strain evidence="2">CBS 141.50</strain>
    </source>
</reference>
<keyword evidence="3" id="KW-1185">Reference proteome</keyword>
<proteinExistence type="predicted"/>
<feature type="chain" id="PRO_5043027617" evidence="1">
    <location>
        <begin position="20"/>
        <end position="137"/>
    </location>
</feature>
<keyword evidence="1" id="KW-0732">Signal</keyword>
<organism evidence="2 3">
    <name type="scientific">Dichotomopilus funicola</name>
    <dbReference type="NCBI Taxonomy" id="1934379"/>
    <lineage>
        <taxon>Eukaryota</taxon>
        <taxon>Fungi</taxon>
        <taxon>Dikarya</taxon>
        <taxon>Ascomycota</taxon>
        <taxon>Pezizomycotina</taxon>
        <taxon>Sordariomycetes</taxon>
        <taxon>Sordariomycetidae</taxon>
        <taxon>Sordariales</taxon>
        <taxon>Chaetomiaceae</taxon>
        <taxon>Dichotomopilus</taxon>
    </lineage>
</organism>
<reference evidence="2" key="1">
    <citation type="journal article" date="2023" name="Mol. Phylogenet. Evol.">
        <title>Genome-scale phylogeny and comparative genomics of the fungal order Sordariales.</title>
        <authorList>
            <person name="Hensen N."/>
            <person name="Bonometti L."/>
            <person name="Westerberg I."/>
            <person name="Brannstrom I.O."/>
            <person name="Guillou S."/>
            <person name="Cros-Aarteil S."/>
            <person name="Calhoun S."/>
            <person name="Haridas S."/>
            <person name="Kuo A."/>
            <person name="Mondo S."/>
            <person name="Pangilinan J."/>
            <person name="Riley R."/>
            <person name="LaButti K."/>
            <person name="Andreopoulos B."/>
            <person name="Lipzen A."/>
            <person name="Chen C."/>
            <person name="Yan M."/>
            <person name="Daum C."/>
            <person name="Ng V."/>
            <person name="Clum A."/>
            <person name="Steindorff A."/>
            <person name="Ohm R.A."/>
            <person name="Martin F."/>
            <person name="Silar P."/>
            <person name="Natvig D.O."/>
            <person name="Lalanne C."/>
            <person name="Gautier V."/>
            <person name="Ament-Velasquez S.L."/>
            <person name="Kruys A."/>
            <person name="Hutchinson M.I."/>
            <person name="Powell A.J."/>
            <person name="Barry K."/>
            <person name="Miller A.N."/>
            <person name="Grigoriev I.V."/>
            <person name="Debuchy R."/>
            <person name="Gladieux P."/>
            <person name="Hiltunen Thoren M."/>
            <person name="Johannesson H."/>
        </authorList>
    </citation>
    <scope>NUCLEOTIDE SEQUENCE</scope>
    <source>
        <strain evidence="2">CBS 141.50</strain>
    </source>
</reference>
<dbReference type="EMBL" id="MU853597">
    <property type="protein sequence ID" value="KAK4142445.1"/>
    <property type="molecule type" value="Genomic_DNA"/>
</dbReference>
<dbReference type="RefSeq" id="XP_062635816.1">
    <property type="nucleotide sequence ID" value="XM_062781170.1"/>
</dbReference>
<dbReference type="GeneID" id="87817783"/>
<name>A0AAN6ZKB3_9PEZI</name>
<feature type="signal peptide" evidence="1">
    <location>
        <begin position="1"/>
        <end position="19"/>
    </location>
</feature>